<gene>
    <name evidence="3" type="ORF">DSO08_05745</name>
</gene>
<keyword evidence="1" id="KW-0238">DNA-binding</keyword>
<reference evidence="3 4" key="1">
    <citation type="journal article" date="2019" name="Nat. Microbiol.">
        <title>Expanding anaerobic alkane metabolism in the domain of Archaea.</title>
        <authorList>
            <person name="Wang Y."/>
            <person name="Wegener G."/>
            <person name="Hou J."/>
            <person name="Wang F."/>
            <person name="Xiao X."/>
        </authorList>
    </citation>
    <scope>NUCLEOTIDE SEQUENCE [LARGE SCALE GENOMIC DNA]</scope>
    <source>
        <strain evidence="3">WYZ-LMO10</strain>
    </source>
</reference>
<dbReference type="Gene3D" id="3.40.50.300">
    <property type="entry name" value="P-loop containing nucleotide triphosphate hydrolases"/>
    <property type="match status" value="1"/>
</dbReference>
<dbReference type="GO" id="GO:0006312">
    <property type="term" value="P:mitotic recombination"/>
    <property type="evidence" value="ECO:0007669"/>
    <property type="project" value="TreeGrafter"/>
</dbReference>
<dbReference type="GO" id="GO:0000730">
    <property type="term" value="P:DNA recombinase assembly"/>
    <property type="evidence" value="ECO:0007669"/>
    <property type="project" value="TreeGrafter"/>
</dbReference>
<dbReference type="PANTHER" id="PTHR22942:SF66">
    <property type="entry name" value="RE19845P"/>
    <property type="match status" value="1"/>
</dbReference>
<dbReference type="Proteomes" id="UP000315399">
    <property type="component" value="Unassembled WGS sequence"/>
</dbReference>
<name>A0A523B984_9CREN</name>
<protein>
    <recommendedName>
        <fullName evidence="2">Rad51-like C-terminal domain-containing protein</fullName>
    </recommendedName>
</protein>
<dbReference type="GO" id="GO:0008094">
    <property type="term" value="F:ATP-dependent activity, acting on DNA"/>
    <property type="evidence" value="ECO:0007669"/>
    <property type="project" value="TreeGrafter"/>
</dbReference>
<evidence type="ECO:0000259" key="2">
    <source>
        <dbReference type="Pfam" id="PF08423"/>
    </source>
</evidence>
<evidence type="ECO:0000313" key="3">
    <source>
        <dbReference type="EMBL" id="TDA37481.1"/>
    </source>
</evidence>
<evidence type="ECO:0000256" key="1">
    <source>
        <dbReference type="ARBA" id="ARBA00023125"/>
    </source>
</evidence>
<dbReference type="GO" id="GO:0042148">
    <property type="term" value="P:DNA strand invasion"/>
    <property type="evidence" value="ECO:0007669"/>
    <property type="project" value="TreeGrafter"/>
</dbReference>
<dbReference type="InterPro" id="IPR013632">
    <property type="entry name" value="Rad51_C"/>
</dbReference>
<dbReference type="GO" id="GO:0003690">
    <property type="term" value="F:double-stranded DNA binding"/>
    <property type="evidence" value="ECO:0007669"/>
    <property type="project" value="TreeGrafter"/>
</dbReference>
<evidence type="ECO:0000313" key="4">
    <source>
        <dbReference type="Proteomes" id="UP000315399"/>
    </source>
</evidence>
<dbReference type="AlphaFoldDB" id="A0A523B984"/>
<dbReference type="InterPro" id="IPR027417">
    <property type="entry name" value="P-loop_NTPase"/>
</dbReference>
<dbReference type="SUPFAM" id="SSF52540">
    <property type="entry name" value="P-loop containing nucleoside triphosphate hydrolases"/>
    <property type="match status" value="1"/>
</dbReference>
<dbReference type="PANTHER" id="PTHR22942">
    <property type="entry name" value="RECA/RAD51/RADA DNA STRAND-PAIRING FAMILY MEMBER"/>
    <property type="match status" value="1"/>
</dbReference>
<dbReference type="GO" id="GO:0003697">
    <property type="term" value="F:single-stranded DNA binding"/>
    <property type="evidence" value="ECO:0007669"/>
    <property type="project" value="TreeGrafter"/>
</dbReference>
<dbReference type="EMBL" id="QNVH01000072">
    <property type="protein sequence ID" value="TDA37481.1"/>
    <property type="molecule type" value="Genomic_DNA"/>
</dbReference>
<organism evidence="3 4">
    <name type="scientific">Thermoproteota archaeon</name>
    <dbReference type="NCBI Taxonomy" id="2056631"/>
    <lineage>
        <taxon>Archaea</taxon>
        <taxon>Thermoproteota</taxon>
    </lineage>
</organism>
<comment type="caution">
    <text evidence="3">The sequence shown here is derived from an EMBL/GenBank/DDBJ whole genome shotgun (WGS) entry which is preliminary data.</text>
</comment>
<accession>A0A523B984</accession>
<dbReference type="Pfam" id="PF08423">
    <property type="entry name" value="Rad51"/>
    <property type="match status" value="1"/>
</dbReference>
<sequence length="229" mass="25844">MSNLLCDFSANLHAHSGGADDAFILSDLRVGEMVTLCGEGAQLLAFFLAVQHLLRCKSPVVFIDGGNSFSPYLIAELVRRRNFDPREALKRIYVSRAFTSHQLFALATERLKPLVEKLESKLVIVSDIASLFFHRDVHDSEAKAIFLRLCMKLSEIAERKQVMVLITYVPKNSRRRLYFEAALFGRSDIIIETSARGGALHFALRRHPHVWHFSAAALPRASLMDYLEA</sequence>
<dbReference type="GO" id="GO:0000150">
    <property type="term" value="F:DNA strand exchange activity"/>
    <property type="evidence" value="ECO:0007669"/>
    <property type="project" value="TreeGrafter"/>
</dbReference>
<proteinExistence type="predicted"/>
<feature type="domain" description="Rad51-like C-terminal" evidence="2">
    <location>
        <begin position="59"/>
        <end position="167"/>
    </location>
</feature>